<proteinExistence type="predicted"/>
<dbReference type="Gramene" id="Ma10_t30560.1">
    <property type="protein sequence ID" value="Ma10_p30560.1"/>
    <property type="gene ID" value="Ma10_g30560"/>
</dbReference>
<evidence type="ECO:0000313" key="2">
    <source>
        <dbReference type="Proteomes" id="UP000012960"/>
    </source>
</evidence>
<sequence length="60" mass="6552">MQRRNYPSIQRPRLRCFPWRKAAAAAASSSVELLSLRHFPQRTVDAAASSPSANGTTPGI</sequence>
<organism evidence="1 2">
    <name type="scientific">Musa acuminata subsp. malaccensis</name>
    <name type="common">Wild banana</name>
    <name type="synonym">Musa malaccensis</name>
    <dbReference type="NCBI Taxonomy" id="214687"/>
    <lineage>
        <taxon>Eukaryota</taxon>
        <taxon>Viridiplantae</taxon>
        <taxon>Streptophyta</taxon>
        <taxon>Embryophyta</taxon>
        <taxon>Tracheophyta</taxon>
        <taxon>Spermatophyta</taxon>
        <taxon>Magnoliopsida</taxon>
        <taxon>Liliopsida</taxon>
        <taxon>Zingiberales</taxon>
        <taxon>Musaceae</taxon>
        <taxon>Musa</taxon>
    </lineage>
</organism>
<protein>
    <submittedName>
        <fullName evidence="1">Uncharacterized protein</fullName>
    </submittedName>
</protein>
<keyword evidence="2" id="KW-1185">Reference proteome</keyword>
<dbReference type="InParanoid" id="A0A804L246"/>
<dbReference type="Proteomes" id="UP000012960">
    <property type="component" value="Unplaced"/>
</dbReference>
<reference evidence="1" key="1">
    <citation type="submission" date="2021-05" db="UniProtKB">
        <authorList>
            <consortium name="EnsemblPlants"/>
        </authorList>
    </citation>
    <scope>IDENTIFICATION</scope>
    <source>
        <strain evidence="1">subsp. malaccensis</strain>
    </source>
</reference>
<dbReference type="EnsemblPlants" id="Ma10_t30560.1">
    <property type="protein sequence ID" value="Ma10_p30560.1"/>
    <property type="gene ID" value="Ma10_g30560"/>
</dbReference>
<accession>A0A804L246</accession>
<dbReference type="AlphaFoldDB" id="A0A804L246"/>
<evidence type="ECO:0000313" key="1">
    <source>
        <dbReference type="EnsemblPlants" id="Ma10_p30560.1"/>
    </source>
</evidence>
<name>A0A804L246_MUSAM</name>